<name>A0A0S4LTB8_9BACT</name>
<evidence type="ECO:0000313" key="3">
    <source>
        <dbReference type="Proteomes" id="UP000198736"/>
    </source>
</evidence>
<accession>A0A0S4LTB8</accession>
<reference evidence="3" key="1">
    <citation type="submission" date="2015-10" db="EMBL/GenBank/DDBJ databases">
        <authorList>
            <person name="Luecker S."/>
            <person name="Luecker S."/>
        </authorList>
    </citation>
    <scope>NUCLEOTIDE SEQUENCE [LARGE SCALE GENOMIC DNA]</scope>
</reference>
<gene>
    <name evidence="2" type="ORF">COMA2_90077</name>
</gene>
<feature type="transmembrane region" description="Helical" evidence="1">
    <location>
        <begin position="76"/>
        <end position="96"/>
    </location>
</feature>
<keyword evidence="1" id="KW-1133">Transmembrane helix</keyword>
<proteinExistence type="predicted"/>
<dbReference type="AlphaFoldDB" id="A0A0S4LTB8"/>
<sequence>MGVVMKAATLSERVTGRVSDFGPLFEYTVKLVLLTSFLELVLYRLVSRLGMHLSKLAADHPWITPTFTALTEVGTWLLNIVAVLLFLALTLALLNRWRGPEISRLSKLGSVGAALLVLLTVAFLVVQPGMLGAVVYNGLTLLVLTVFASEYVMTHREPAQRVLAVTYYLGVSGWLYYQIVSTIYSLAGTIAAPPLVYESHRVGEALMILASFFVFVAYGKSKSLSLRTRNRRQRNRAMWFWSTTGVVFAALIVADYLLEFFSPAFASAFRQASQGIGWIFQFGMGYTFYLPFALYVGGLLCWSYTVMKLLMIGRLAGYGIGLMFIAGYALLFSNLTLMVVLGVMLLTLDRVKPTVAESLPAAGGPVVPATDGLAHGQA</sequence>
<feature type="transmembrane region" description="Helical" evidence="1">
    <location>
        <begin position="133"/>
        <end position="153"/>
    </location>
</feature>
<feature type="transmembrane region" description="Helical" evidence="1">
    <location>
        <begin position="27"/>
        <end position="46"/>
    </location>
</feature>
<dbReference type="STRING" id="1742973.COMA2_90077"/>
<protein>
    <submittedName>
        <fullName evidence="2">Uncharacterized protein</fullName>
    </submittedName>
</protein>
<feature type="transmembrane region" description="Helical" evidence="1">
    <location>
        <begin position="165"/>
        <end position="187"/>
    </location>
</feature>
<dbReference type="EMBL" id="CZPZ01000036">
    <property type="protein sequence ID" value="CUS39898.1"/>
    <property type="molecule type" value="Genomic_DNA"/>
</dbReference>
<organism evidence="2 3">
    <name type="scientific">Candidatus Nitrospira nitrificans</name>
    <dbReference type="NCBI Taxonomy" id="1742973"/>
    <lineage>
        <taxon>Bacteria</taxon>
        <taxon>Pseudomonadati</taxon>
        <taxon>Nitrospirota</taxon>
        <taxon>Nitrospiria</taxon>
        <taxon>Nitrospirales</taxon>
        <taxon>Nitrospiraceae</taxon>
        <taxon>Nitrospira</taxon>
    </lineage>
</organism>
<dbReference type="Proteomes" id="UP000198736">
    <property type="component" value="Unassembled WGS sequence"/>
</dbReference>
<evidence type="ECO:0000256" key="1">
    <source>
        <dbReference type="SAM" id="Phobius"/>
    </source>
</evidence>
<keyword evidence="3" id="KW-1185">Reference proteome</keyword>
<feature type="transmembrane region" description="Helical" evidence="1">
    <location>
        <begin position="199"/>
        <end position="218"/>
    </location>
</feature>
<keyword evidence="1" id="KW-0812">Transmembrane</keyword>
<feature type="transmembrane region" description="Helical" evidence="1">
    <location>
        <begin position="278"/>
        <end position="303"/>
    </location>
</feature>
<feature type="transmembrane region" description="Helical" evidence="1">
    <location>
        <begin position="108"/>
        <end position="127"/>
    </location>
</feature>
<feature type="transmembrane region" description="Helical" evidence="1">
    <location>
        <begin position="315"/>
        <end position="348"/>
    </location>
</feature>
<evidence type="ECO:0000313" key="2">
    <source>
        <dbReference type="EMBL" id="CUS39898.1"/>
    </source>
</evidence>
<keyword evidence="1" id="KW-0472">Membrane</keyword>
<feature type="transmembrane region" description="Helical" evidence="1">
    <location>
        <begin position="239"/>
        <end position="258"/>
    </location>
</feature>